<evidence type="ECO:0000256" key="3">
    <source>
        <dbReference type="ARBA" id="ARBA00022448"/>
    </source>
</evidence>
<accession>A0ABT1NV67</accession>
<feature type="domain" description="ABC transporter" evidence="7">
    <location>
        <begin position="10"/>
        <end position="235"/>
    </location>
</feature>
<evidence type="ECO:0000256" key="6">
    <source>
        <dbReference type="ARBA" id="ARBA00023251"/>
    </source>
</evidence>
<evidence type="ECO:0000256" key="4">
    <source>
        <dbReference type="ARBA" id="ARBA00022741"/>
    </source>
</evidence>
<dbReference type="InterPro" id="IPR017871">
    <property type="entry name" value="ABC_transporter-like_CS"/>
</dbReference>
<keyword evidence="5 8" id="KW-0067">ATP-binding</keyword>
<dbReference type="Proteomes" id="UP001206924">
    <property type="component" value="Unassembled WGS sequence"/>
</dbReference>
<dbReference type="Gene3D" id="3.40.50.300">
    <property type="entry name" value="P-loop containing nucleotide triphosphate hydrolases"/>
    <property type="match status" value="1"/>
</dbReference>
<evidence type="ECO:0000256" key="1">
    <source>
        <dbReference type="ARBA" id="ARBA00004202"/>
    </source>
</evidence>
<dbReference type="InterPro" id="IPR027417">
    <property type="entry name" value="P-loop_NTPase"/>
</dbReference>
<evidence type="ECO:0000313" key="8">
    <source>
        <dbReference type="EMBL" id="MCQ1950441.1"/>
    </source>
</evidence>
<comment type="similarity">
    <text evidence="2">Belongs to the ABC transporter superfamily.</text>
</comment>
<dbReference type="EMBL" id="JANFLP010000010">
    <property type="protein sequence ID" value="MCQ1950441.1"/>
    <property type="molecule type" value="Genomic_DNA"/>
</dbReference>
<organism evidence="8 9">
    <name type="scientific">Arthrobacter jinronghuae</name>
    <dbReference type="NCBI Taxonomy" id="2964609"/>
    <lineage>
        <taxon>Bacteria</taxon>
        <taxon>Bacillati</taxon>
        <taxon>Actinomycetota</taxon>
        <taxon>Actinomycetes</taxon>
        <taxon>Micrococcales</taxon>
        <taxon>Micrococcaceae</taxon>
        <taxon>Arthrobacter</taxon>
    </lineage>
</organism>
<keyword evidence="9" id="KW-1185">Reference proteome</keyword>
<dbReference type="InterPro" id="IPR003439">
    <property type="entry name" value="ABC_transporter-like_ATP-bd"/>
</dbReference>
<protein>
    <submittedName>
        <fullName evidence="8">ABC transporter ATP-binding protein</fullName>
    </submittedName>
</protein>
<dbReference type="PROSITE" id="PS50893">
    <property type="entry name" value="ABC_TRANSPORTER_2"/>
    <property type="match status" value="1"/>
</dbReference>
<evidence type="ECO:0000259" key="7">
    <source>
        <dbReference type="PROSITE" id="PS50893"/>
    </source>
</evidence>
<evidence type="ECO:0000256" key="2">
    <source>
        <dbReference type="ARBA" id="ARBA00005417"/>
    </source>
</evidence>
<keyword evidence="3" id="KW-0813">Transport</keyword>
<gene>
    <name evidence="8" type="ORF">NNX28_10915</name>
</gene>
<dbReference type="InterPro" id="IPR050763">
    <property type="entry name" value="ABC_transporter_ATP-binding"/>
</dbReference>
<dbReference type="RefSeq" id="WP_255865765.1">
    <property type="nucleotide sequence ID" value="NZ_CP104263.1"/>
</dbReference>
<dbReference type="SUPFAM" id="SSF52540">
    <property type="entry name" value="P-loop containing nucleoside triphosphate hydrolases"/>
    <property type="match status" value="1"/>
</dbReference>
<dbReference type="InterPro" id="IPR003593">
    <property type="entry name" value="AAA+_ATPase"/>
</dbReference>
<evidence type="ECO:0000313" key="9">
    <source>
        <dbReference type="Proteomes" id="UP001206924"/>
    </source>
</evidence>
<dbReference type="GO" id="GO:0005524">
    <property type="term" value="F:ATP binding"/>
    <property type="evidence" value="ECO:0007669"/>
    <property type="project" value="UniProtKB-KW"/>
</dbReference>
<dbReference type="PANTHER" id="PTHR42711:SF5">
    <property type="entry name" value="ABC TRANSPORTER ATP-BINDING PROTEIN NATA"/>
    <property type="match status" value="1"/>
</dbReference>
<comment type="subcellular location">
    <subcellularLocation>
        <location evidence="1">Cell membrane</location>
        <topology evidence="1">Peripheral membrane protein</topology>
    </subcellularLocation>
</comment>
<evidence type="ECO:0000256" key="5">
    <source>
        <dbReference type="ARBA" id="ARBA00022840"/>
    </source>
</evidence>
<dbReference type="Pfam" id="PF00005">
    <property type="entry name" value="ABC_tran"/>
    <property type="match status" value="1"/>
</dbReference>
<reference evidence="8 9" key="1">
    <citation type="submission" date="2022-07" db="EMBL/GenBank/DDBJ databases">
        <title>Novel species in genus Arthrobacter.</title>
        <authorList>
            <person name="Liu Y."/>
        </authorList>
    </citation>
    <scope>NUCLEOTIDE SEQUENCE [LARGE SCALE GENOMIC DNA]</scope>
    <source>
        <strain evidence="9">zg-Y859</strain>
    </source>
</reference>
<name>A0ABT1NV67_9MICC</name>
<keyword evidence="6" id="KW-0046">Antibiotic resistance</keyword>
<dbReference type="PROSITE" id="PS00211">
    <property type="entry name" value="ABC_TRANSPORTER_1"/>
    <property type="match status" value="1"/>
</dbReference>
<comment type="caution">
    <text evidence="8">The sequence shown here is derived from an EMBL/GenBank/DDBJ whole genome shotgun (WGS) entry which is preliminary data.</text>
</comment>
<dbReference type="CDD" id="cd03230">
    <property type="entry name" value="ABC_DR_subfamily_A"/>
    <property type="match status" value="1"/>
</dbReference>
<dbReference type="SMART" id="SM00382">
    <property type="entry name" value="AAA"/>
    <property type="match status" value="1"/>
</dbReference>
<sequence>MSTGSASAAVRTRGLHKNFGRIEALKGIDLEVPSGSVFGIIGPNGAGKTTLMRLLLDLLRPSSGEVTVLGVNPRSGGPALRRRIGFLPGDLALADRVSGRELLHFFSRISGPVDPGTVPALAERLDLDLGRPVRALSKGNRQKLGLIQAFMHQPPLLILDEPTSGLDPLVQQEFLALVREASSNGQTVLLSSHVLSEIEEAADTVAILRSGTVVSAASTADIRAAAGRRVRIGITAAEEPALMESLAGVPGLVLLQSSADPATGDAPSIHARFEGDMPDLITALAGHHLLDLVVQEPDLEEAVLRFYGPKNAAGPADGGAAE</sequence>
<dbReference type="PANTHER" id="PTHR42711">
    <property type="entry name" value="ABC TRANSPORTER ATP-BINDING PROTEIN"/>
    <property type="match status" value="1"/>
</dbReference>
<keyword evidence="4" id="KW-0547">Nucleotide-binding</keyword>
<proteinExistence type="inferred from homology"/>